<accession>A0A133NDH1</accession>
<sequence length="46" mass="5331">MILFNPNFPLIFIFTFQCVSIKVLSFNSFKSSNSFFTFQCVSIKVV</sequence>
<organism evidence="1 2">
    <name type="scientific">Fusobacterium equinum</name>
    <dbReference type="NCBI Taxonomy" id="134605"/>
    <lineage>
        <taxon>Bacteria</taxon>
        <taxon>Fusobacteriati</taxon>
        <taxon>Fusobacteriota</taxon>
        <taxon>Fusobacteriia</taxon>
        <taxon>Fusobacteriales</taxon>
        <taxon>Fusobacteriaceae</taxon>
        <taxon>Fusobacterium</taxon>
    </lineage>
</organism>
<dbReference type="AlphaFoldDB" id="A0A133NDH1"/>
<gene>
    <name evidence="1" type="ORF">HMPREF3206_01020</name>
</gene>
<evidence type="ECO:0000313" key="2">
    <source>
        <dbReference type="Proteomes" id="UP000070617"/>
    </source>
</evidence>
<protein>
    <submittedName>
        <fullName evidence="1">Uncharacterized protein</fullName>
    </submittedName>
</protein>
<dbReference type="EMBL" id="LRPX01000047">
    <property type="protein sequence ID" value="KXA14336.1"/>
    <property type="molecule type" value="Genomic_DNA"/>
</dbReference>
<dbReference type="STRING" id="134605.HMPREF3206_01020"/>
<name>A0A133NDH1_9FUSO</name>
<evidence type="ECO:0000313" key="1">
    <source>
        <dbReference type="EMBL" id="KXA14336.1"/>
    </source>
</evidence>
<reference evidence="2" key="1">
    <citation type="submission" date="2016-01" db="EMBL/GenBank/DDBJ databases">
        <authorList>
            <person name="Mitreva M."/>
            <person name="Pepin K.H."/>
            <person name="Mihindukulasuriya K.A."/>
            <person name="Fulton R."/>
            <person name="Fronick C."/>
            <person name="O'Laughlin M."/>
            <person name="Miner T."/>
            <person name="Herter B."/>
            <person name="Rosa B.A."/>
            <person name="Cordes M."/>
            <person name="Tomlinson C."/>
            <person name="Wollam A."/>
            <person name="Palsikar V.B."/>
            <person name="Mardis E.R."/>
            <person name="Wilson R.K."/>
        </authorList>
    </citation>
    <scope>NUCLEOTIDE SEQUENCE [LARGE SCALE GENOMIC DNA]</scope>
    <source>
        <strain evidence="2">CMW8396</strain>
    </source>
</reference>
<keyword evidence="2" id="KW-1185">Reference proteome</keyword>
<dbReference type="PATRIC" id="fig|134605.3.peg.1014"/>
<comment type="caution">
    <text evidence="1">The sequence shown here is derived from an EMBL/GenBank/DDBJ whole genome shotgun (WGS) entry which is preliminary data.</text>
</comment>
<dbReference type="Proteomes" id="UP000070617">
    <property type="component" value="Unassembled WGS sequence"/>
</dbReference>
<proteinExistence type="predicted"/>